<dbReference type="EMBL" id="FMJB01000044">
    <property type="protein sequence ID" value="SCM67160.1"/>
    <property type="molecule type" value="Genomic_DNA"/>
</dbReference>
<dbReference type="AlphaFoldDB" id="A0A1M4MXB4"/>
<sequence>MTISSPQTSLLDHLCPLHAVLDAEGQITSSGPTLTKIVGGDPQGPILDLFDLRRPTGLTDPQTLVKTRTDRLLLSPKTQPDLKMKGVLHPMQGGAVLNLSFGLSVREAVQAYDLTQHDFPETDLTVEMLYMIEANTLAMTAAIDVTRRLQSARQRAESASHTDQLTGLLNRRGLEVAVDALKEGTVPCALVLMDLDHFKSVNDTLGHAAGDRVLEHVANLLRRYTRQNDVVARCGGDEFTLLIPEITAQDLSQRLDALISAVSAPIEFEGQMCRIGASAGWSVVDAAELKDFENLVKITDEALYAAKQSGRSCHRPAQVAQKL</sequence>
<accession>A0A1M4MXB4</accession>
<dbReference type="Gene3D" id="3.30.70.270">
    <property type="match status" value="1"/>
</dbReference>
<dbReference type="PANTHER" id="PTHR46663:SF4">
    <property type="entry name" value="DIGUANYLATE CYCLASE DGCT-RELATED"/>
    <property type="match status" value="1"/>
</dbReference>
<evidence type="ECO:0000313" key="2">
    <source>
        <dbReference type="EMBL" id="SCM67160.1"/>
    </source>
</evidence>
<proteinExistence type="predicted"/>
<keyword evidence="3" id="KW-1185">Reference proteome</keyword>
<dbReference type="SUPFAM" id="SSF55073">
    <property type="entry name" value="Nucleotide cyclase"/>
    <property type="match status" value="1"/>
</dbReference>
<organism evidence="2 3">
    <name type="scientific">Donghicola eburneus</name>
    <dbReference type="NCBI Taxonomy" id="393278"/>
    <lineage>
        <taxon>Bacteria</taxon>
        <taxon>Pseudomonadati</taxon>
        <taxon>Pseudomonadota</taxon>
        <taxon>Alphaproteobacteria</taxon>
        <taxon>Rhodobacterales</taxon>
        <taxon>Roseobacteraceae</taxon>
        <taxon>Donghicola</taxon>
    </lineage>
</organism>
<evidence type="ECO:0000259" key="1">
    <source>
        <dbReference type="PROSITE" id="PS50887"/>
    </source>
</evidence>
<dbReference type="InterPro" id="IPR052163">
    <property type="entry name" value="DGC-Regulatory_Protein"/>
</dbReference>
<dbReference type="PROSITE" id="PS50887">
    <property type="entry name" value="GGDEF"/>
    <property type="match status" value="1"/>
</dbReference>
<dbReference type="PANTHER" id="PTHR46663">
    <property type="entry name" value="DIGUANYLATE CYCLASE DGCT-RELATED"/>
    <property type="match status" value="1"/>
</dbReference>
<dbReference type="FunFam" id="3.30.70.270:FF:000001">
    <property type="entry name" value="Diguanylate cyclase domain protein"/>
    <property type="match status" value="1"/>
</dbReference>
<gene>
    <name evidence="2" type="ORF">KARMA_1348</name>
</gene>
<dbReference type="InterPro" id="IPR000160">
    <property type="entry name" value="GGDEF_dom"/>
</dbReference>
<dbReference type="Proteomes" id="UP000184085">
    <property type="component" value="Unassembled WGS sequence"/>
</dbReference>
<dbReference type="InterPro" id="IPR043128">
    <property type="entry name" value="Rev_trsase/Diguanyl_cyclase"/>
</dbReference>
<dbReference type="RefSeq" id="WP_072705806.1">
    <property type="nucleotide sequence ID" value="NZ_FMJB01000044.1"/>
</dbReference>
<dbReference type="SMART" id="SM00267">
    <property type="entry name" value="GGDEF"/>
    <property type="match status" value="1"/>
</dbReference>
<dbReference type="GO" id="GO:0003824">
    <property type="term" value="F:catalytic activity"/>
    <property type="evidence" value="ECO:0007669"/>
    <property type="project" value="UniProtKB-ARBA"/>
</dbReference>
<dbReference type="CDD" id="cd01949">
    <property type="entry name" value="GGDEF"/>
    <property type="match status" value="1"/>
</dbReference>
<dbReference type="InterPro" id="IPR042463">
    <property type="entry name" value="HNOB_dom_associated_sf"/>
</dbReference>
<dbReference type="Pfam" id="PF00990">
    <property type="entry name" value="GGDEF"/>
    <property type="match status" value="1"/>
</dbReference>
<reference evidence="3" key="1">
    <citation type="submission" date="2016-09" db="EMBL/GenBank/DDBJ databases">
        <authorList>
            <person name="Wibberg D."/>
        </authorList>
    </citation>
    <scope>NUCLEOTIDE SEQUENCE [LARGE SCALE GENOMIC DNA]</scope>
</reference>
<dbReference type="Gene3D" id="3.30.450.260">
    <property type="entry name" value="Haem NO binding associated domain"/>
    <property type="match status" value="1"/>
</dbReference>
<evidence type="ECO:0000313" key="3">
    <source>
        <dbReference type="Proteomes" id="UP000184085"/>
    </source>
</evidence>
<name>A0A1M4MXB4_9RHOB</name>
<dbReference type="InterPro" id="IPR029787">
    <property type="entry name" value="Nucleotide_cyclase"/>
</dbReference>
<dbReference type="NCBIfam" id="TIGR00254">
    <property type="entry name" value="GGDEF"/>
    <property type="match status" value="1"/>
</dbReference>
<feature type="domain" description="GGDEF" evidence="1">
    <location>
        <begin position="186"/>
        <end position="319"/>
    </location>
</feature>
<protein>
    <submittedName>
        <fullName evidence="2">Putative diguanylate cyclase (GGDEF) domain-containing protein</fullName>
    </submittedName>
</protein>